<evidence type="ECO:0000256" key="1">
    <source>
        <dbReference type="ARBA" id="ARBA00004251"/>
    </source>
</evidence>
<evidence type="ECO:0000256" key="16">
    <source>
        <dbReference type="ARBA" id="ARBA00022741"/>
    </source>
</evidence>
<keyword evidence="20" id="KW-0067">ATP-binding</keyword>
<evidence type="ECO:0000259" key="30">
    <source>
        <dbReference type="PROSITE" id="PS50011"/>
    </source>
</evidence>
<evidence type="ECO:0000256" key="20">
    <source>
        <dbReference type="ARBA" id="ARBA00022840"/>
    </source>
</evidence>
<dbReference type="CDD" id="cd21677">
    <property type="entry name" value="SMP_SYT"/>
    <property type="match status" value="1"/>
</dbReference>
<dbReference type="InterPro" id="IPR000719">
    <property type="entry name" value="Prot_kinase_dom"/>
</dbReference>
<dbReference type="InterPro" id="IPR003591">
    <property type="entry name" value="Leu-rich_rpt_typical-subtyp"/>
</dbReference>
<evidence type="ECO:0000256" key="17">
    <source>
        <dbReference type="ARBA" id="ARBA00022777"/>
    </source>
</evidence>
<dbReference type="Gene3D" id="3.30.200.20">
    <property type="entry name" value="Phosphorylase Kinase, domain 1"/>
    <property type="match status" value="1"/>
</dbReference>
<dbReference type="PROSITE" id="PS50011">
    <property type="entry name" value="PROTEIN_KINASE_DOM"/>
    <property type="match status" value="1"/>
</dbReference>
<dbReference type="FunFam" id="3.80.10.10:FF:000275">
    <property type="entry name" value="Leucine-rich repeat receptor-like protein kinase"/>
    <property type="match status" value="1"/>
</dbReference>
<keyword evidence="13" id="KW-0479">Metal-binding</keyword>
<evidence type="ECO:0000256" key="21">
    <source>
        <dbReference type="ARBA" id="ARBA00022989"/>
    </source>
</evidence>
<evidence type="ECO:0000256" key="3">
    <source>
        <dbReference type="ARBA" id="ARBA00008684"/>
    </source>
</evidence>
<dbReference type="Pfam" id="PF23598">
    <property type="entry name" value="LRR_14"/>
    <property type="match status" value="1"/>
</dbReference>
<evidence type="ECO:0000256" key="11">
    <source>
        <dbReference type="ARBA" id="ARBA00022679"/>
    </source>
</evidence>
<dbReference type="GO" id="GO:0051707">
    <property type="term" value="P:response to other organism"/>
    <property type="evidence" value="ECO:0007669"/>
    <property type="project" value="UniProtKB-ARBA"/>
</dbReference>
<evidence type="ECO:0000256" key="14">
    <source>
        <dbReference type="ARBA" id="ARBA00022729"/>
    </source>
</evidence>
<keyword evidence="21 28" id="KW-1133">Transmembrane helix</keyword>
<dbReference type="GO" id="GO:0008289">
    <property type="term" value="F:lipid binding"/>
    <property type="evidence" value="ECO:0007669"/>
    <property type="project" value="UniProtKB-KW"/>
</dbReference>
<dbReference type="PRINTS" id="PR00360">
    <property type="entry name" value="C2DOMAIN"/>
</dbReference>
<dbReference type="SMART" id="SM00239">
    <property type="entry name" value="C2"/>
    <property type="match status" value="2"/>
</dbReference>
<evidence type="ECO:0000256" key="23">
    <source>
        <dbReference type="ARBA" id="ARBA00023121"/>
    </source>
</evidence>
<keyword evidence="18" id="KW-0221">Differentiation</keyword>
<keyword evidence="7" id="KW-1003">Cell membrane</keyword>
<dbReference type="Pfam" id="PF07714">
    <property type="entry name" value="PK_Tyr_Ser-Thr"/>
    <property type="match status" value="1"/>
</dbReference>
<evidence type="ECO:0000256" key="26">
    <source>
        <dbReference type="ARBA" id="ARBA00048659"/>
    </source>
</evidence>
<evidence type="ECO:0000256" key="9">
    <source>
        <dbReference type="ARBA" id="ARBA00022604"/>
    </source>
</evidence>
<gene>
    <name evidence="32" type="ORF">Sradi_2410900</name>
</gene>
<dbReference type="InterPro" id="IPR013210">
    <property type="entry name" value="LRR_N_plant-typ"/>
</dbReference>
<evidence type="ECO:0000256" key="28">
    <source>
        <dbReference type="SAM" id="Phobius"/>
    </source>
</evidence>
<dbReference type="GO" id="GO:0030154">
    <property type="term" value="P:cell differentiation"/>
    <property type="evidence" value="ECO:0007669"/>
    <property type="project" value="UniProtKB-KW"/>
</dbReference>
<reference evidence="32" key="1">
    <citation type="submission" date="2020-06" db="EMBL/GenBank/DDBJ databases">
        <authorList>
            <person name="Li T."/>
            <person name="Hu X."/>
            <person name="Zhang T."/>
            <person name="Song X."/>
            <person name="Zhang H."/>
            <person name="Dai N."/>
            <person name="Sheng W."/>
            <person name="Hou X."/>
            <person name="Wei L."/>
        </authorList>
    </citation>
    <scope>NUCLEOTIDE SEQUENCE</scope>
    <source>
        <strain evidence="32">G02</strain>
        <tissue evidence="32">Leaf</tissue>
    </source>
</reference>
<feature type="domain" description="SMP-LTD" evidence="31">
    <location>
        <begin position="67"/>
        <end position="249"/>
    </location>
</feature>
<sequence length="1512" mass="168795">MGFISTIMGILGFGMGFGLGLVVGYFLFIYFQPTDVENPEIRPLVEQTTEDLQKLIPEIPIWIKNPDYDRLDWLNKFIEYMWPYLDKAICKMAKKIAEPIIAEEIPKYKIESVEFETLTLGSLPPTFQGMKVYNTEEKELIMELGLKWAANPNILVAVKAFGLKATVQVLDLQVFALPRITLKPLVPVFPCFANIHVSLMEKPHVDFGVKLLGCDAMSIPGVYRIVQELIKDQVANMYLWPKRLEVQIMDPATAMQKPRGLLNVKVIRAMKLKKKDLLGASDPYVKLTLSDDKVQTKKTTVKMKNLNPEWDEEFSLAIRDPETQMLKLTVYDWDEVGSHDKMGLCVVPVKDLTPEEPKTLTLELLKTLDPNDVQNEKSRGQIVVEVNYKPFKDDEIPNFEEAGEVEKAPEGTPETGGLLVIIIHEAQDVEGKYHTNPSVRLHFRGEEKKTKTVKKNRDPRWEEEFQFVLEEPPTNDRVHVEVRSSSKKLGLRHPKETLGYVDINLADVVHNKRINERYHLIDSKNGNLNLFSSHSGEYQICAAAAPFSPQSETLCLHAYSDLDTLLKLKLSLIGSSGSGLRDWAAPPSSSPSAHCSFSGVTCDADSRVTSLNVTNLPLLGTLPPEIGLLDKLVNLTLAGNNLTGPLPKELSKLTSLKYVNLSWNMFNGTFPGEIVVNLSELEVFDVYNNNFSGELPVQFVKLKKLRFLKLAGNYFSGEIPEIYSEFESVTHLALQGNSLTGKIPPSLARIPNLQELYLGYFNTYEGGIPPEFGSISTLRLLDLGMCNLTGEIPASLGNLKHLHSLFLQVNNLTGEIPSELSALVSLMSLDLSINYLSGEIPAKFAELKNLTLLNLFQNKFQGPLPGFIGDLPNLEVLQIWNNNFTLELPENLGRSGRLMLLDVSNNHLTGSIPKDLCKGGRLKTLILMDNYFYGPLPEQLGECKSLTRIRIKKNFLNGTIPAGFFRLPSLDMLELNDNYFTGELPEEISANMLGNIALSNNWIMGKIPKAIGNLTNLQILSLDMNKLYGDIPSEIFTLKKLSMLNFSGNSLTGEIPPSFARSSHLTFIDLSRNNLHGVIPRNISRLQNLNVLNLSRNQLEGAIPGEIGLMKSLTILDLSYNDLSGRRPITGLLKDLDARYFIGNPKLCPPRSTFCASASGPSQGSHRRHSSHIVIITILLITVLLLLPGTWIICRKRWVEKSKAWKLTAFQKLEFRAEDVLECLKEENIIGKGGAGIVYRGSMPNGIDVAIKRLTGRANSQTDHGFMAEIQTLGRIRHRNIVRLLGYVSNMDTNLLLYEYMSHGSLGDMLRGSKGAHLQWESRYRIAVDAAKGLCYLHHDCSPSIIHRDVKSNNILLDADYEAHVADFGLAKFWHDAGASECMSSIAGSYGYIAPEYAYTLKVDQKSDVYSFGVVLLELITGRKPVGEFGDGVDIVMWIRKTASELLQRTDAALVLAVVDSRLTGYPLTGVVNLFKIAMLCVEDESSARPTMREVVHMLTNPPQSTPNIVRF</sequence>
<dbReference type="Pfam" id="PF08263">
    <property type="entry name" value="LRRNT_2"/>
    <property type="match status" value="1"/>
</dbReference>
<evidence type="ECO:0000256" key="15">
    <source>
        <dbReference type="ARBA" id="ARBA00022737"/>
    </source>
</evidence>
<dbReference type="GO" id="GO:0005737">
    <property type="term" value="C:cytoplasm"/>
    <property type="evidence" value="ECO:0007669"/>
    <property type="project" value="UniProtKB-ARBA"/>
</dbReference>
<dbReference type="Gene3D" id="2.60.40.150">
    <property type="entry name" value="C2 domain"/>
    <property type="match status" value="2"/>
</dbReference>
<evidence type="ECO:0000256" key="4">
    <source>
        <dbReference type="ARBA" id="ARBA00009592"/>
    </source>
</evidence>
<dbReference type="CDD" id="cd00030">
    <property type="entry name" value="C2"/>
    <property type="match status" value="1"/>
</dbReference>
<dbReference type="InterPro" id="IPR031468">
    <property type="entry name" value="SMP_LBD"/>
</dbReference>
<evidence type="ECO:0000256" key="6">
    <source>
        <dbReference type="ARBA" id="ARBA00022448"/>
    </source>
</evidence>
<dbReference type="SUPFAM" id="SSF52047">
    <property type="entry name" value="RNI-like"/>
    <property type="match status" value="1"/>
</dbReference>
<accession>A0AAW2SH53</accession>
<keyword evidence="14" id="KW-0732">Signal</keyword>
<comment type="catalytic activity">
    <reaction evidence="26">
        <text>L-threonyl-[protein] + ATP = O-phospho-L-threonyl-[protein] + ADP + H(+)</text>
        <dbReference type="Rhea" id="RHEA:46608"/>
        <dbReference type="Rhea" id="RHEA-COMP:11060"/>
        <dbReference type="Rhea" id="RHEA-COMP:11605"/>
        <dbReference type="ChEBI" id="CHEBI:15378"/>
        <dbReference type="ChEBI" id="CHEBI:30013"/>
        <dbReference type="ChEBI" id="CHEBI:30616"/>
        <dbReference type="ChEBI" id="CHEBI:61977"/>
        <dbReference type="ChEBI" id="CHEBI:456216"/>
        <dbReference type="EC" id="2.7.11.1"/>
    </reaction>
    <physiologicalReaction direction="left-to-right" evidence="26">
        <dbReference type="Rhea" id="RHEA:46609"/>
    </physiologicalReaction>
</comment>
<dbReference type="FunFam" id="1.10.510.10:FF:000201">
    <property type="entry name" value="Leucine-rich repeat receptor-like serine/threonine-protein kinase"/>
    <property type="match status" value="1"/>
</dbReference>
<dbReference type="PROSITE" id="PS00108">
    <property type="entry name" value="PROTEIN_KINASE_ST"/>
    <property type="match status" value="1"/>
</dbReference>
<evidence type="ECO:0000259" key="29">
    <source>
        <dbReference type="PROSITE" id="PS50004"/>
    </source>
</evidence>
<comment type="catalytic activity">
    <reaction evidence="27">
        <text>L-seryl-[protein] + ATP = O-phospho-L-seryl-[protein] + ADP + H(+)</text>
        <dbReference type="Rhea" id="RHEA:17989"/>
        <dbReference type="Rhea" id="RHEA-COMP:9863"/>
        <dbReference type="Rhea" id="RHEA-COMP:11604"/>
        <dbReference type="ChEBI" id="CHEBI:15378"/>
        <dbReference type="ChEBI" id="CHEBI:29999"/>
        <dbReference type="ChEBI" id="CHEBI:30616"/>
        <dbReference type="ChEBI" id="CHEBI:83421"/>
        <dbReference type="ChEBI" id="CHEBI:456216"/>
        <dbReference type="EC" id="2.7.11.1"/>
    </reaction>
    <physiologicalReaction direction="left-to-right" evidence="27">
        <dbReference type="Rhea" id="RHEA:17990"/>
    </physiologicalReaction>
</comment>
<dbReference type="PANTHER" id="PTHR48056">
    <property type="entry name" value="LRR RECEPTOR-LIKE SERINE/THREONINE-PROTEIN KINASE-RELATED"/>
    <property type="match status" value="1"/>
</dbReference>
<keyword evidence="17" id="KW-0418">Kinase</keyword>
<evidence type="ECO:0000256" key="10">
    <source>
        <dbReference type="ARBA" id="ARBA00022614"/>
    </source>
</evidence>
<feature type="transmembrane region" description="Helical" evidence="28">
    <location>
        <begin position="7"/>
        <end position="31"/>
    </location>
</feature>
<feature type="domain" description="C2" evidence="29">
    <location>
        <begin position="240"/>
        <end position="362"/>
    </location>
</feature>
<dbReference type="PROSITE" id="PS50004">
    <property type="entry name" value="C2"/>
    <property type="match status" value="2"/>
</dbReference>
<dbReference type="InterPro" id="IPR000008">
    <property type="entry name" value="C2_dom"/>
</dbReference>
<keyword evidence="10" id="KW-0433">Leucine-rich repeat</keyword>
<dbReference type="PANTHER" id="PTHR48056:SF44">
    <property type="entry name" value="RECEPTOR PROTEIN KINASE CLAVATA1"/>
    <property type="match status" value="1"/>
</dbReference>
<keyword evidence="12 28" id="KW-0812">Transmembrane</keyword>
<protein>
    <recommendedName>
        <fullName evidence="5">non-specific serine/threonine protein kinase</fullName>
        <ecNumber evidence="5">2.7.11.1</ecNumber>
    </recommendedName>
</protein>
<dbReference type="FunFam" id="2.60.40.150:FF:000102">
    <property type="entry name" value="Synaptotagmin-2 isoform A"/>
    <property type="match status" value="1"/>
</dbReference>
<dbReference type="PROSITE" id="PS51847">
    <property type="entry name" value="SMP"/>
    <property type="match status" value="1"/>
</dbReference>
<evidence type="ECO:0000259" key="31">
    <source>
        <dbReference type="PROSITE" id="PS51847"/>
    </source>
</evidence>
<comment type="similarity">
    <text evidence="3">Belongs to the protein kinase superfamily. Ser/Thr protein kinase family.</text>
</comment>
<evidence type="ECO:0000256" key="12">
    <source>
        <dbReference type="ARBA" id="ARBA00022692"/>
    </source>
</evidence>
<reference evidence="32" key="2">
    <citation type="journal article" date="2024" name="Plant">
        <title>Genomic evolution and insights into agronomic trait innovations of Sesamum species.</title>
        <authorList>
            <person name="Miao H."/>
            <person name="Wang L."/>
            <person name="Qu L."/>
            <person name="Liu H."/>
            <person name="Sun Y."/>
            <person name="Le M."/>
            <person name="Wang Q."/>
            <person name="Wei S."/>
            <person name="Zheng Y."/>
            <person name="Lin W."/>
            <person name="Duan Y."/>
            <person name="Cao H."/>
            <person name="Xiong S."/>
            <person name="Wang X."/>
            <person name="Wei L."/>
            <person name="Li C."/>
            <person name="Ma Q."/>
            <person name="Ju M."/>
            <person name="Zhao R."/>
            <person name="Li G."/>
            <person name="Mu C."/>
            <person name="Tian Q."/>
            <person name="Mei H."/>
            <person name="Zhang T."/>
            <person name="Gao T."/>
            <person name="Zhang H."/>
        </authorList>
    </citation>
    <scope>NUCLEOTIDE SEQUENCE</scope>
    <source>
        <strain evidence="32">G02</strain>
    </source>
</reference>
<dbReference type="InterPro" id="IPR035892">
    <property type="entry name" value="C2_domain_sf"/>
</dbReference>
<keyword evidence="6" id="KW-0813">Transport</keyword>
<dbReference type="Gene3D" id="1.10.510.10">
    <property type="entry name" value="Transferase(Phosphotransferase) domain 1"/>
    <property type="match status" value="1"/>
</dbReference>
<evidence type="ECO:0000256" key="8">
    <source>
        <dbReference type="ARBA" id="ARBA00022527"/>
    </source>
</evidence>
<evidence type="ECO:0000256" key="22">
    <source>
        <dbReference type="ARBA" id="ARBA00023055"/>
    </source>
</evidence>
<feature type="domain" description="Protein kinase" evidence="30">
    <location>
        <begin position="1224"/>
        <end position="1500"/>
    </location>
</feature>
<dbReference type="SMART" id="SM00220">
    <property type="entry name" value="S_TKc"/>
    <property type="match status" value="1"/>
</dbReference>
<dbReference type="FunFam" id="3.30.200.20:FF:000292">
    <property type="entry name" value="Leucine-rich repeat receptor-like serine/threonine-protein kinase BAM1"/>
    <property type="match status" value="1"/>
</dbReference>
<dbReference type="GO" id="GO:0012505">
    <property type="term" value="C:endomembrane system"/>
    <property type="evidence" value="ECO:0007669"/>
    <property type="project" value="UniProtKB-ARBA"/>
</dbReference>
<keyword evidence="24 28" id="KW-0472">Membrane</keyword>
<dbReference type="InterPro" id="IPR055414">
    <property type="entry name" value="LRR_R13L4/SHOC2-like"/>
</dbReference>
<comment type="similarity">
    <text evidence="4">Belongs to the RLP family.</text>
</comment>
<dbReference type="FunFam" id="3.80.10.10:FF:000288">
    <property type="entry name" value="LRR receptor-like serine/threonine-protein kinase EFR"/>
    <property type="match status" value="1"/>
</dbReference>
<dbReference type="InterPro" id="IPR032675">
    <property type="entry name" value="LRR_dom_sf"/>
</dbReference>
<dbReference type="GO" id="GO:0004674">
    <property type="term" value="F:protein serine/threonine kinase activity"/>
    <property type="evidence" value="ECO:0007669"/>
    <property type="project" value="UniProtKB-KW"/>
</dbReference>
<keyword evidence="23" id="KW-0446">Lipid-binding</keyword>
<dbReference type="InterPro" id="IPR001611">
    <property type="entry name" value="Leu-rich_rpt"/>
</dbReference>
<dbReference type="SUPFAM" id="SSF49562">
    <property type="entry name" value="C2 domain (Calcium/lipid-binding domain, CaLB)"/>
    <property type="match status" value="2"/>
</dbReference>
<keyword evidence="25" id="KW-0325">Glycoprotein</keyword>
<dbReference type="InterPro" id="IPR039010">
    <property type="entry name" value="Synaptotagmin_SMP"/>
</dbReference>
<dbReference type="GO" id="GO:0006869">
    <property type="term" value="P:lipid transport"/>
    <property type="evidence" value="ECO:0007669"/>
    <property type="project" value="UniProtKB-KW"/>
</dbReference>
<dbReference type="Pfam" id="PF13855">
    <property type="entry name" value="LRR_8"/>
    <property type="match status" value="1"/>
</dbReference>
<dbReference type="Pfam" id="PF17047">
    <property type="entry name" value="SMP_LBD"/>
    <property type="match status" value="1"/>
</dbReference>
<evidence type="ECO:0000256" key="25">
    <source>
        <dbReference type="ARBA" id="ARBA00023180"/>
    </source>
</evidence>
<dbReference type="GO" id="GO:0005886">
    <property type="term" value="C:plasma membrane"/>
    <property type="evidence" value="ECO:0007669"/>
    <property type="project" value="UniProtKB-SubCell"/>
</dbReference>
<proteinExistence type="inferred from homology"/>
<comment type="subcellular location">
    <subcellularLocation>
        <location evidence="1">Cell membrane</location>
        <topology evidence="1">Single-pass type I membrane protein</topology>
    </subcellularLocation>
</comment>
<comment type="similarity">
    <text evidence="2">Belongs to the synaptotagmin family.</text>
</comment>
<evidence type="ECO:0000256" key="27">
    <source>
        <dbReference type="ARBA" id="ARBA00048977"/>
    </source>
</evidence>
<dbReference type="GO" id="GO:0046872">
    <property type="term" value="F:metal ion binding"/>
    <property type="evidence" value="ECO:0007669"/>
    <property type="project" value="UniProtKB-KW"/>
</dbReference>
<dbReference type="Pfam" id="PF00168">
    <property type="entry name" value="C2"/>
    <property type="match status" value="2"/>
</dbReference>
<dbReference type="GO" id="GO:0005524">
    <property type="term" value="F:ATP binding"/>
    <property type="evidence" value="ECO:0007669"/>
    <property type="project" value="UniProtKB-KW"/>
</dbReference>
<dbReference type="SMART" id="SM00369">
    <property type="entry name" value="LRR_TYP"/>
    <property type="match status" value="6"/>
</dbReference>
<keyword evidence="8" id="KW-0723">Serine/threonine-protein kinase</keyword>
<evidence type="ECO:0000256" key="18">
    <source>
        <dbReference type="ARBA" id="ARBA00022782"/>
    </source>
</evidence>
<dbReference type="InterPro" id="IPR011009">
    <property type="entry name" value="Kinase-like_dom_sf"/>
</dbReference>
<dbReference type="InterPro" id="IPR008271">
    <property type="entry name" value="Ser/Thr_kinase_AS"/>
</dbReference>
<dbReference type="InterPro" id="IPR050647">
    <property type="entry name" value="Plant_LRR-RLKs"/>
</dbReference>
<dbReference type="FunFam" id="2.60.40.150:FF:000066">
    <property type="entry name" value="Extended synaptotagmin-2"/>
    <property type="match status" value="1"/>
</dbReference>
<dbReference type="SUPFAM" id="SSF52058">
    <property type="entry name" value="L domain-like"/>
    <property type="match status" value="1"/>
</dbReference>
<feature type="transmembrane region" description="Helical" evidence="28">
    <location>
        <begin position="1173"/>
        <end position="1194"/>
    </location>
</feature>
<evidence type="ECO:0000256" key="24">
    <source>
        <dbReference type="ARBA" id="ARBA00023136"/>
    </source>
</evidence>
<evidence type="ECO:0000256" key="13">
    <source>
        <dbReference type="ARBA" id="ARBA00022723"/>
    </source>
</evidence>
<dbReference type="SUPFAM" id="SSF56112">
    <property type="entry name" value="Protein kinase-like (PK-like)"/>
    <property type="match status" value="1"/>
</dbReference>
<evidence type="ECO:0000256" key="2">
    <source>
        <dbReference type="ARBA" id="ARBA00006996"/>
    </source>
</evidence>
<evidence type="ECO:0000256" key="7">
    <source>
        <dbReference type="ARBA" id="ARBA00022475"/>
    </source>
</evidence>
<evidence type="ECO:0000313" key="32">
    <source>
        <dbReference type="EMBL" id="KAL0391881.1"/>
    </source>
</evidence>
<organism evidence="32">
    <name type="scientific">Sesamum radiatum</name>
    <name type="common">Black benniseed</name>
    <dbReference type="NCBI Taxonomy" id="300843"/>
    <lineage>
        <taxon>Eukaryota</taxon>
        <taxon>Viridiplantae</taxon>
        <taxon>Streptophyta</taxon>
        <taxon>Embryophyta</taxon>
        <taxon>Tracheophyta</taxon>
        <taxon>Spermatophyta</taxon>
        <taxon>Magnoliopsida</taxon>
        <taxon>eudicotyledons</taxon>
        <taxon>Gunneridae</taxon>
        <taxon>Pentapetalae</taxon>
        <taxon>asterids</taxon>
        <taxon>lamiids</taxon>
        <taxon>Lamiales</taxon>
        <taxon>Pedaliaceae</taxon>
        <taxon>Sesamum</taxon>
    </lineage>
</organism>
<dbReference type="FunFam" id="3.80.10.10:FF:000560">
    <property type="entry name" value="Leucine-rich repeat receptor-like serine/threonine-protein kinase BAM3"/>
    <property type="match status" value="1"/>
</dbReference>
<keyword evidence="19" id="KW-0106">Calcium</keyword>
<dbReference type="InterPro" id="IPR001245">
    <property type="entry name" value="Ser-Thr/Tyr_kinase_cat_dom"/>
</dbReference>
<dbReference type="EMBL" id="JACGWJ010000010">
    <property type="protein sequence ID" value="KAL0391881.1"/>
    <property type="molecule type" value="Genomic_DNA"/>
</dbReference>
<evidence type="ECO:0000256" key="5">
    <source>
        <dbReference type="ARBA" id="ARBA00012513"/>
    </source>
</evidence>
<name>A0AAW2SH53_SESRA</name>
<keyword evidence="16" id="KW-0547">Nucleotide-binding</keyword>
<dbReference type="Pfam" id="PF00560">
    <property type="entry name" value="LRR_1"/>
    <property type="match status" value="2"/>
</dbReference>
<keyword evidence="22" id="KW-0445">Lipid transport</keyword>
<dbReference type="GO" id="GO:0006952">
    <property type="term" value="P:defense response"/>
    <property type="evidence" value="ECO:0007669"/>
    <property type="project" value="UniProtKB-ARBA"/>
</dbReference>
<comment type="caution">
    <text evidence="32">The sequence shown here is derived from an EMBL/GenBank/DDBJ whole genome shotgun (WGS) entry which is preliminary data.</text>
</comment>
<dbReference type="GO" id="GO:0033612">
    <property type="term" value="F:receptor serine/threonine kinase binding"/>
    <property type="evidence" value="ECO:0007669"/>
    <property type="project" value="TreeGrafter"/>
</dbReference>
<dbReference type="Gene3D" id="3.80.10.10">
    <property type="entry name" value="Ribonuclease Inhibitor"/>
    <property type="match status" value="3"/>
</dbReference>
<keyword evidence="9" id="KW-0341">Growth regulation</keyword>
<evidence type="ECO:0000256" key="19">
    <source>
        <dbReference type="ARBA" id="ARBA00022837"/>
    </source>
</evidence>
<dbReference type="EC" id="2.7.11.1" evidence="5"/>
<feature type="domain" description="C2" evidence="29">
    <location>
        <begin position="401"/>
        <end position="518"/>
    </location>
</feature>
<keyword evidence="11" id="KW-0808">Transferase</keyword>
<keyword evidence="15" id="KW-0677">Repeat</keyword>